<comment type="subcellular location">
    <subcellularLocation>
        <location evidence="1">Membrane</location>
    </subcellularLocation>
</comment>
<keyword evidence="8" id="KW-1185">Reference proteome</keyword>
<dbReference type="PANTHER" id="PTHR45698">
    <property type="entry name" value="TRACE AMINE-ASSOCIATED RECEPTOR 19N-RELATED"/>
    <property type="match status" value="1"/>
</dbReference>
<dbReference type="InterPro" id="IPR017452">
    <property type="entry name" value="GPCR_Rhodpsn_7TM"/>
</dbReference>
<evidence type="ECO:0000256" key="3">
    <source>
        <dbReference type="ARBA" id="ARBA00022989"/>
    </source>
</evidence>
<keyword evidence="3 6" id="KW-1133">Transmembrane helix</keyword>
<dbReference type="PANTHER" id="PTHR45698:SF1">
    <property type="entry name" value="TRACE AMINE-ASSOCIATED RECEPTOR 13C-LIKE"/>
    <property type="match status" value="1"/>
</dbReference>
<evidence type="ECO:0000256" key="2">
    <source>
        <dbReference type="ARBA" id="ARBA00022692"/>
    </source>
</evidence>
<dbReference type="InterPro" id="IPR000276">
    <property type="entry name" value="GPCR_Rhodpsn"/>
</dbReference>
<dbReference type="PRINTS" id="PR00237">
    <property type="entry name" value="GPCRRHODOPSN"/>
</dbReference>
<reference evidence="9" key="1">
    <citation type="submission" date="2025-08" db="UniProtKB">
        <authorList>
            <consortium name="RefSeq"/>
        </authorList>
    </citation>
    <scope>IDENTIFICATION</scope>
</reference>
<gene>
    <name evidence="9" type="primary">LOC110976204</name>
</gene>
<dbReference type="GO" id="GO:0004930">
    <property type="term" value="F:G protein-coupled receptor activity"/>
    <property type="evidence" value="ECO:0007669"/>
    <property type="project" value="UniProtKB-KW"/>
</dbReference>
<feature type="transmembrane region" description="Helical" evidence="6">
    <location>
        <begin position="53"/>
        <end position="78"/>
    </location>
</feature>
<keyword evidence="5" id="KW-0807">Transducer</keyword>
<dbReference type="OMA" id="CRVWIGN"/>
<protein>
    <submittedName>
        <fullName evidence="9">Neuropeptide FF receptor 1-like</fullName>
    </submittedName>
</protein>
<dbReference type="PROSITE" id="PS00237">
    <property type="entry name" value="G_PROTEIN_RECEP_F1_1"/>
    <property type="match status" value="1"/>
</dbReference>
<keyword evidence="5" id="KW-0297">G-protein coupled receptor</keyword>
<dbReference type="PROSITE" id="PS50262">
    <property type="entry name" value="G_PROTEIN_RECEP_F1_2"/>
    <property type="match status" value="1"/>
</dbReference>
<keyword evidence="5" id="KW-0675">Receptor</keyword>
<dbReference type="RefSeq" id="XP_022084978.1">
    <property type="nucleotide sequence ID" value="XM_022229286.1"/>
</dbReference>
<evidence type="ECO:0000313" key="9">
    <source>
        <dbReference type="RefSeq" id="XP_022084978.1"/>
    </source>
</evidence>
<name>A0A8B7XVT3_ACAPL</name>
<dbReference type="KEGG" id="aplc:110976204"/>
<keyword evidence="2 5" id="KW-0812">Transmembrane</keyword>
<accession>A0A8B7XVT3</accession>
<dbReference type="GO" id="GO:0016020">
    <property type="term" value="C:membrane"/>
    <property type="evidence" value="ECO:0007669"/>
    <property type="project" value="UniProtKB-SubCell"/>
</dbReference>
<comment type="similarity">
    <text evidence="5">Belongs to the G-protein coupled receptor 1 family.</text>
</comment>
<dbReference type="Pfam" id="PF00001">
    <property type="entry name" value="7tm_1"/>
    <property type="match status" value="1"/>
</dbReference>
<evidence type="ECO:0000259" key="7">
    <source>
        <dbReference type="PROSITE" id="PS50262"/>
    </source>
</evidence>
<feature type="domain" description="G-protein coupled receptors family 1 profile" evidence="7">
    <location>
        <begin position="69"/>
        <end position="223"/>
    </location>
</feature>
<keyword evidence="4 6" id="KW-0472">Membrane</keyword>
<dbReference type="GeneID" id="110976204"/>
<dbReference type="SUPFAM" id="SSF81321">
    <property type="entry name" value="Family A G protein-coupled receptor-like"/>
    <property type="match status" value="1"/>
</dbReference>
<dbReference type="Gene3D" id="1.20.1070.10">
    <property type="entry name" value="Rhodopsin 7-helix transmembrane proteins"/>
    <property type="match status" value="1"/>
</dbReference>
<evidence type="ECO:0000256" key="5">
    <source>
        <dbReference type="RuleBase" id="RU000688"/>
    </source>
</evidence>
<feature type="transmembrane region" description="Helical" evidence="6">
    <location>
        <begin position="172"/>
        <end position="194"/>
    </location>
</feature>
<evidence type="ECO:0000256" key="1">
    <source>
        <dbReference type="ARBA" id="ARBA00004370"/>
    </source>
</evidence>
<dbReference type="CDD" id="cd00637">
    <property type="entry name" value="7tm_classA_rhodopsin-like"/>
    <property type="match status" value="1"/>
</dbReference>
<evidence type="ECO:0000256" key="4">
    <source>
        <dbReference type="ARBA" id="ARBA00023136"/>
    </source>
</evidence>
<feature type="transmembrane region" description="Helical" evidence="6">
    <location>
        <begin position="129"/>
        <end position="151"/>
    </location>
</feature>
<proteinExistence type="inferred from homology"/>
<dbReference type="OrthoDB" id="10042731at2759"/>
<evidence type="ECO:0000256" key="6">
    <source>
        <dbReference type="SAM" id="Phobius"/>
    </source>
</evidence>
<sequence length="223" mass="24543">MQTYTTCLKSSHAAVQKQQSHHYLPGTTALTSADLSLRCSAFGPVLRTMESNLVLRVIKTTVGLFGIVGNGLVCAVIYKIPFMHTLTNALIFNQASVDLLGSVVLLLASNIPVPNRLSSTLADWLLCRVWIGNLFLWGAFNASTFNLLSVTMERFLAIVFPLRHTQFFNRRLVIILTIGSWVLGISLQGAYIAVVQGFIDGKCFFESSPRSRFIGAAFVENIL</sequence>
<dbReference type="AlphaFoldDB" id="A0A8B7XVT3"/>
<organism evidence="8 9">
    <name type="scientific">Acanthaster planci</name>
    <name type="common">Crown-of-thorns starfish</name>
    <dbReference type="NCBI Taxonomy" id="133434"/>
    <lineage>
        <taxon>Eukaryota</taxon>
        <taxon>Metazoa</taxon>
        <taxon>Echinodermata</taxon>
        <taxon>Eleutherozoa</taxon>
        <taxon>Asterozoa</taxon>
        <taxon>Asteroidea</taxon>
        <taxon>Valvatacea</taxon>
        <taxon>Valvatida</taxon>
        <taxon>Acanthasteridae</taxon>
        <taxon>Acanthaster</taxon>
    </lineage>
</organism>
<dbReference type="Proteomes" id="UP000694845">
    <property type="component" value="Unplaced"/>
</dbReference>
<evidence type="ECO:0000313" key="8">
    <source>
        <dbReference type="Proteomes" id="UP000694845"/>
    </source>
</evidence>